<feature type="transmembrane region" description="Helical" evidence="6">
    <location>
        <begin position="276"/>
        <end position="297"/>
    </location>
</feature>
<keyword evidence="5 6" id="KW-0472">Membrane</keyword>
<reference evidence="7 8" key="1">
    <citation type="journal article" date="2017" name="Nat. Commun.">
        <title>In situ click chemistry generation of cyclooxygenase-2 inhibitors.</title>
        <authorList>
            <person name="Bhardwaj A."/>
            <person name="Kaur J."/>
            <person name="Wuest M."/>
            <person name="Wuest F."/>
        </authorList>
    </citation>
    <scope>NUCLEOTIDE SEQUENCE [LARGE SCALE GENOMIC DNA]</scope>
    <source>
        <strain evidence="7">S2_012_000_R3_94</strain>
    </source>
</reference>
<feature type="transmembrane region" description="Helical" evidence="6">
    <location>
        <begin position="144"/>
        <end position="164"/>
    </location>
</feature>
<feature type="transmembrane region" description="Helical" evidence="6">
    <location>
        <begin position="244"/>
        <end position="264"/>
    </location>
</feature>
<dbReference type="AlphaFoldDB" id="A0A533HZ52"/>
<feature type="transmembrane region" description="Helical" evidence="6">
    <location>
        <begin position="86"/>
        <end position="109"/>
    </location>
</feature>
<sequence length="302" mass="33201">MNLNAFWTYQAERFPLAKTAPLLGVFSAASISVSAQLAGRPLPHWVVYLAGFFIAMTLFFQMRVCDEFKDLEDDRQYRPDRPIPRGLVSLRQIGGLGAASMVVTALAAWLVHPPLLWLLGMAWLWLAAMSVEFGVPAWLKARPVLYLVSHMAIMPLIDLLLTALEWMPHHTAPAGLWLFLALSFINGCVMEIGRKLWATEAEIVGVDSYSRLWGPKRAARVWTLCVLLSALLLIGVGLKTGAPWISLAVAATGFAACAISAWRYGETPTPALQKRMDMLAGLWVFLCYGTAGFAPMLKGLIG</sequence>
<dbReference type="InterPro" id="IPR044878">
    <property type="entry name" value="UbiA_sf"/>
</dbReference>
<organism evidence="7 8">
    <name type="scientific">Paracoccus denitrificans</name>
    <dbReference type="NCBI Taxonomy" id="266"/>
    <lineage>
        <taxon>Bacteria</taxon>
        <taxon>Pseudomonadati</taxon>
        <taxon>Pseudomonadota</taxon>
        <taxon>Alphaproteobacteria</taxon>
        <taxon>Rhodobacterales</taxon>
        <taxon>Paracoccaceae</taxon>
        <taxon>Paracoccus</taxon>
    </lineage>
</organism>
<dbReference type="Pfam" id="PF01040">
    <property type="entry name" value="UbiA"/>
    <property type="match status" value="1"/>
</dbReference>
<evidence type="ECO:0000313" key="7">
    <source>
        <dbReference type="EMBL" id="TKW62812.1"/>
    </source>
</evidence>
<protein>
    <submittedName>
        <fullName evidence="7">Manganese transporter permease</fullName>
    </submittedName>
</protein>
<proteinExistence type="predicted"/>
<feature type="transmembrane region" description="Helical" evidence="6">
    <location>
        <begin position="176"/>
        <end position="197"/>
    </location>
</feature>
<dbReference type="GO" id="GO:0016765">
    <property type="term" value="F:transferase activity, transferring alkyl or aryl (other than methyl) groups"/>
    <property type="evidence" value="ECO:0007669"/>
    <property type="project" value="InterPro"/>
</dbReference>
<evidence type="ECO:0000256" key="5">
    <source>
        <dbReference type="ARBA" id="ARBA00023136"/>
    </source>
</evidence>
<dbReference type="EMBL" id="VAFL01000047">
    <property type="protein sequence ID" value="TKW62812.1"/>
    <property type="molecule type" value="Genomic_DNA"/>
</dbReference>
<feature type="transmembrane region" description="Helical" evidence="6">
    <location>
        <begin position="45"/>
        <end position="65"/>
    </location>
</feature>
<keyword evidence="4 6" id="KW-1133">Transmembrane helix</keyword>
<name>A0A533HZ52_PARDE</name>
<comment type="subcellular location">
    <subcellularLocation>
        <location evidence="1">Membrane</location>
        <topology evidence="1">Multi-pass membrane protein</topology>
    </subcellularLocation>
</comment>
<evidence type="ECO:0000256" key="1">
    <source>
        <dbReference type="ARBA" id="ARBA00004141"/>
    </source>
</evidence>
<evidence type="ECO:0000313" key="8">
    <source>
        <dbReference type="Proteomes" id="UP000315344"/>
    </source>
</evidence>
<evidence type="ECO:0000256" key="6">
    <source>
        <dbReference type="SAM" id="Phobius"/>
    </source>
</evidence>
<dbReference type="InterPro" id="IPR000537">
    <property type="entry name" value="UbiA_prenyltransferase"/>
</dbReference>
<evidence type="ECO:0000256" key="3">
    <source>
        <dbReference type="ARBA" id="ARBA00022692"/>
    </source>
</evidence>
<gene>
    <name evidence="7" type="ORF">DI616_20195</name>
</gene>
<dbReference type="Gene3D" id="1.10.357.140">
    <property type="entry name" value="UbiA prenyltransferase"/>
    <property type="match status" value="1"/>
</dbReference>
<accession>A0A533HZ52</accession>
<dbReference type="GO" id="GO:0016020">
    <property type="term" value="C:membrane"/>
    <property type="evidence" value="ECO:0007669"/>
    <property type="project" value="UniProtKB-SubCell"/>
</dbReference>
<keyword evidence="3 6" id="KW-0812">Transmembrane</keyword>
<feature type="transmembrane region" description="Helical" evidence="6">
    <location>
        <begin position="115"/>
        <end position="135"/>
    </location>
</feature>
<feature type="transmembrane region" description="Helical" evidence="6">
    <location>
        <begin position="218"/>
        <end position="238"/>
    </location>
</feature>
<dbReference type="Proteomes" id="UP000315344">
    <property type="component" value="Unassembled WGS sequence"/>
</dbReference>
<evidence type="ECO:0000256" key="2">
    <source>
        <dbReference type="ARBA" id="ARBA00022475"/>
    </source>
</evidence>
<comment type="caution">
    <text evidence="7">The sequence shown here is derived from an EMBL/GenBank/DDBJ whole genome shotgun (WGS) entry which is preliminary data.</text>
</comment>
<keyword evidence="2" id="KW-1003">Cell membrane</keyword>
<evidence type="ECO:0000256" key="4">
    <source>
        <dbReference type="ARBA" id="ARBA00022989"/>
    </source>
</evidence>